<dbReference type="AlphaFoldDB" id="K0SPR8"/>
<protein>
    <submittedName>
        <fullName evidence="1">Uncharacterized protein</fullName>
    </submittedName>
</protein>
<dbReference type="Proteomes" id="UP000266841">
    <property type="component" value="Unassembled WGS sequence"/>
</dbReference>
<sequence>MAWAEEDADVDGLVVWAEDVDGLVAWQRKDAMTKDVEGLVADDMMRVQIPACKVSSFVGSIPAYVCSLMIRVALVGAKRRLVLILWQCGNLASGVYRLRYPGRGCAMGASVPCSGGRACLGVVIPSRFT</sequence>
<evidence type="ECO:0000313" key="2">
    <source>
        <dbReference type="Proteomes" id="UP000266841"/>
    </source>
</evidence>
<organism evidence="1 2">
    <name type="scientific">Thalassiosira oceanica</name>
    <name type="common">Marine diatom</name>
    <dbReference type="NCBI Taxonomy" id="159749"/>
    <lineage>
        <taxon>Eukaryota</taxon>
        <taxon>Sar</taxon>
        <taxon>Stramenopiles</taxon>
        <taxon>Ochrophyta</taxon>
        <taxon>Bacillariophyta</taxon>
        <taxon>Coscinodiscophyceae</taxon>
        <taxon>Thalassiosirophycidae</taxon>
        <taxon>Thalassiosirales</taxon>
        <taxon>Thalassiosiraceae</taxon>
        <taxon>Thalassiosira</taxon>
    </lineage>
</organism>
<evidence type="ECO:0000313" key="1">
    <source>
        <dbReference type="EMBL" id="EJK67310.1"/>
    </source>
</evidence>
<reference evidence="1 2" key="1">
    <citation type="journal article" date="2012" name="Genome Biol.">
        <title>Genome and low-iron response of an oceanic diatom adapted to chronic iron limitation.</title>
        <authorList>
            <person name="Lommer M."/>
            <person name="Specht M."/>
            <person name="Roy A.S."/>
            <person name="Kraemer L."/>
            <person name="Andreson R."/>
            <person name="Gutowska M.A."/>
            <person name="Wolf J."/>
            <person name="Bergner S.V."/>
            <person name="Schilhabel M.B."/>
            <person name="Klostermeier U.C."/>
            <person name="Beiko R.G."/>
            <person name="Rosenstiel P."/>
            <person name="Hippler M."/>
            <person name="Laroche J."/>
        </authorList>
    </citation>
    <scope>NUCLEOTIDE SEQUENCE [LARGE SCALE GENOMIC DNA]</scope>
    <source>
        <strain evidence="1 2">CCMP1005</strain>
    </source>
</reference>
<comment type="caution">
    <text evidence="1">The sequence shown here is derived from an EMBL/GenBank/DDBJ whole genome shotgun (WGS) entry which is preliminary data.</text>
</comment>
<keyword evidence="2" id="KW-1185">Reference proteome</keyword>
<gene>
    <name evidence="1" type="ORF">THAOC_11675</name>
</gene>
<name>K0SPR8_THAOC</name>
<dbReference type="EMBL" id="AGNL01013350">
    <property type="protein sequence ID" value="EJK67310.1"/>
    <property type="molecule type" value="Genomic_DNA"/>
</dbReference>
<proteinExistence type="predicted"/>
<accession>K0SPR8</accession>